<name>A0ABQ7AMP4_BRACR</name>
<evidence type="ECO:0000313" key="1">
    <source>
        <dbReference type="EMBL" id="KAF3498858.1"/>
    </source>
</evidence>
<proteinExistence type="predicted"/>
<comment type="caution">
    <text evidence="1">The sequence shown here is derived from an EMBL/GenBank/DDBJ whole genome shotgun (WGS) entry which is preliminary data.</text>
</comment>
<accession>A0ABQ7AMP4</accession>
<keyword evidence="2" id="KW-1185">Reference proteome</keyword>
<dbReference type="SUPFAM" id="SSF50978">
    <property type="entry name" value="WD40 repeat-like"/>
    <property type="match status" value="1"/>
</dbReference>
<protein>
    <submittedName>
        <fullName evidence="1">Uncharacterized protein</fullName>
    </submittedName>
</protein>
<organism evidence="1 2">
    <name type="scientific">Brassica cretica</name>
    <name type="common">Mustard</name>
    <dbReference type="NCBI Taxonomy" id="69181"/>
    <lineage>
        <taxon>Eukaryota</taxon>
        <taxon>Viridiplantae</taxon>
        <taxon>Streptophyta</taxon>
        <taxon>Embryophyta</taxon>
        <taxon>Tracheophyta</taxon>
        <taxon>Spermatophyta</taxon>
        <taxon>Magnoliopsida</taxon>
        <taxon>eudicotyledons</taxon>
        <taxon>Gunneridae</taxon>
        <taxon>Pentapetalae</taxon>
        <taxon>rosids</taxon>
        <taxon>malvids</taxon>
        <taxon>Brassicales</taxon>
        <taxon>Brassicaceae</taxon>
        <taxon>Brassiceae</taxon>
        <taxon>Brassica</taxon>
    </lineage>
</organism>
<dbReference type="InterPro" id="IPR036322">
    <property type="entry name" value="WD40_repeat_dom_sf"/>
</dbReference>
<reference evidence="1 2" key="1">
    <citation type="journal article" date="2020" name="BMC Genomics">
        <title>Intraspecific diversification of the crop wild relative Brassica cretica Lam. using demographic model selection.</title>
        <authorList>
            <person name="Kioukis A."/>
            <person name="Michalopoulou V.A."/>
            <person name="Briers L."/>
            <person name="Pirintsos S."/>
            <person name="Studholme D.J."/>
            <person name="Pavlidis P."/>
            <person name="Sarris P.F."/>
        </authorList>
    </citation>
    <scope>NUCLEOTIDE SEQUENCE [LARGE SCALE GENOMIC DNA]</scope>
    <source>
        <strain evidence="2">cv. PFS-1207/04</strain>
    </source>
</reference>
<dbReference type="EMBL" id="QGKV02002055">
    <property type="protein sequence ID" value="KAF3498858.1"/>
    <property type="molecule type" value="Genomic_DNA"/>
</dbReference>
<gene>
    <name evidence="1" type="ORF">DY000_02053210</name>
</gene>
<evidence type="ECO:0000313" key="2">
    <source>
        <dbReference type="Proteomes" id="UP000266723"/>
    </source>
</evidence>
<sequence>MHGFLTSQSSYVNQRSGLTGRHLATGSVNRPVTIWRLVHVLDRSPYGDRFTCSAGFHMATGSSARPVAIWRPVHVLDQFVCSTGRHMASGSDSRPVAIWRPVQMLDRSLYSDRFVCSSGCSLERVFGKLVLASVGIDIDLRFFEELANISRNPGTPNTFYINIKSRYGILKWKLNKTHEWFQCYFFVRIDPASVADLNTALKGNWNPSPSRASSDFASSVDWLL</sequence>
<dbReference type="Proteomes" id="UP000266723">
    <property type="component" value="Unassembled WGS sequence"/>
</dbReference>